<dbReference type="Proteomes" id="UP001596086">
    <property type="component" value="Unassembled WGS sequence"/>
</dbReference>
<evidence type="ECO:0000259" key="1">
    <source>
        <dbReference type="SMART" id="SM00849"/>
    </source>
</evidence>
<keyword evidence="3" id="KW-1185">Reference proteome</keyword>
<sequence>MKFRFWGVRGSIPSPGPRTVRYGGNTTCIEVCSRAGATIVLDAGTGISALAQDLMARRAAGGGDIRADIFITHSHWDHIHGLPFFAPLFVKGTQVCLHGAHDPITGKGIEHVMGVQLQNSYFPVSEERMDATIAYRTLEIGEPHHIGDVRVDNVVMNHPVTNLGYRIGCDGASLFFTGDHEPFYNPCAPDHPGHAAAAREIARRQQEIDAAMAGVDALIVDCSYTIQEYPAKQGWGHGTFDGALEMALRVGARALYCTHHEPTRSDDELEAAFAEALARFEGRLGGLRVVLAREGLEVAL</sequence>
<dbReference type="EMBL" id="JBHSMZ010000004">
    <property type="protein sequence ID" value="MFC5548285.1"/>
    <property type="molecule type" value="Genomic_DNA"/>
</dbReference>
<dbReference type="CDD" id="cd07715">
    <property type="entry name" value="TaR3-like_MBL-fold"/>
    <property type="match status" value="1"/>
</dbReference>
<organism evidence="2 3">
    <name type="scientific">Massilia aerilata</name>
    <dbReference type="NCBI Taxonomy" id="453817"/>
    <lineage>
        <taxon>Bacteria</taxon>
        <taxon>Pseudomonadati</taxon>
        <taxon>Pseudomonadota</taxon>
        <taxon>Betaproteobacteria</taxon>
        <taxon>Burkholderiales</taxon>
        <taxon>Oxalobacteraceae</taxon>
        <taxon>Telluria group</taxon>
        <taxon>Massilia</taxon>
    </lineage>
</organism>
<dbReference type="SUPFAM" id="SSF56281">
    <property type="entry name" value="Metallo-hydrolase/oxidoreductase"/>
    <property type="match status" value="1"/>
</dbReference>
<reference evidence="3" key="1">
    <citation type="journal article" date="2019" name="Int. J. Syst. Evol. Microbiol.">
        <title>The Global Catalogue of Microorganisms (GCM) 10K type strain sequencing project: providing services to taxonomists for standard genome sequencing and annotation.</title>
        <authorList>
            <consortium name="The Broad Institute Genomics Platform"/>
            <consortium name="The Broad Institute Genome Sequencing Center for Infectious Disease"/>
            <person name="Wu L."/>
            <person name="Ma J."/>
        </authorList>
    </citation>
    <scope>NUCLEOTIDE SEQUENCE [LARGE SCALE GENOMIC DNA]</scope>
    <source>
        <strain evidence="3">CGMCC 4.5798</strain>
    </source>
</reference>
<proteinExistence type="predicted"/>
<evidence type="ECO:0000313" key="2">
    <source>
        <dbReference type="EMBL" id="MFC5548285.1"/>
    </source>
</evidence>
<evidence type="ECO:0000313" key="3">
    <source>
        <dbReference type="Proteomes" id="UP001596086"/>
    </source>
</evidence>
<dbReference type="Gene3D" id="3.60.15.10">
    <property type="entry name" value="Ribonuclease Z/Hydroxyacylglutathione hydrolase-like"/>
    <property type="match status" value="1"/>
</dbReference>
<comment type="caution">
    <text evidence="2">The sequence shown here is derived from an EMBL/GenBank/DDBJ whole genome shotgun (WGS) entry which is preliminary data.</text>
</comment>
<dbReference type="InterPro" id="IPR036866">
    <property type="entry name" value="RibonucZ/Hydroxyglut_hydro"/>
</dbReference>
<protein>
    <submittedName>
        <fullName evidence="2">MBL fold metallo-hydrolase</fullName>
    </submittedName>
</protein>
<dbReference type="PANTHER" id="PTHR42663">
    <property type="entry name" value="HYDROLASE C777.06C-RELATED-RELATED"/>
    <property type="match status" value="1"/>
</dbReference>
<accession>A0ABW0RXE8</accession>
<dbReference type="InterPro" id="IPR001279">
    <property type="entry name" value="Metallo-B-lactamas"/>
</dbReference>
<name>A0ABW0RXE8_9BURK</name>
<dbReference type="SMART" id="SM00849">
    <property type="entry name" value="Lactamase_B"/>
    <property type="match status" value="1"/>
</dbReference>
<dbReference type="PANTHER" id="PTHR42663:SF4">
    <property type="entry name" value="SLL1036 PROTEIN"/>
    <property type="match status" value="1"/>
</dbReference>
<dbReference type="Pfam" id="PF12706">
    <property type="entry name" value="Lactamase_B_2"/>
    <property type="match status" value="1"/>
</dbReference>
<gene>
    <name evidence="2" type="ORF">ACFPO9_07115</name>
</gene>
<dbReference type="RefSeq" id="WP_379768855.1">
    <property type="nucleotide sequence ID" value="NZ_JBHSMZ010000004.1"/>
</dbReference>
<feature type="domain" description="Metallo-beta-lactamase" evidence="1">
    <location>
        <begin position="25"/>
        <end position="237"/>
    </location>
</feature>